<evidence type="ECO:0000313" key="2">
    <source>
        <dbReference type="EMBL" id="KAH3780984.1"/>
    </source>
</evidence>
<sequence>MLATVLWFLSRVEPVAYGPNAQTGVRNGIRRLQGKWPGRCWNPRSIAFRAGAQTGAQTRDLWLLVRLLNSGLQPSLTGLVVKLGPTALVLYLSANFTFKFRTDSSFYRDVQKEPI</sequence>
<reference evidence="2" key="2">
    <citation type="submission" date="2020-11" db="EMBL/GenBank/DDBJ databases">
        <authorList>
            <person name="McCartney M.A."/>
            <person name="Auch B."/>
            <person name="Kono T."/>
            <person name="Mallez S."/>
            <person name="Becker A."/>
            <person name="Gohl D.M."/>
            <person name="Silverstein K.A.T."/>
            <person name="Koren S."/>
            <person name="Bechman K.B."/>
            <person name="Herman A."/>
            <person name="Abrahante J.E."/>
            <person name="Garbe J."/>
        </authorList>
    </citation>
    <scope>NUCLEOTIDE SEQUENCE</scope>
    <source>
        <strain evidence="2">Duluth1</strain>
        <tissue evidence="2">Whole animal</tissue>
    </source>
</reference>
<dbReference type="EMBL" id="JAIWYP010000008">
    <property type="protein sequence ID" value="KAH3780984.1"/>
    <property type="molecule type" value="Genomic_DNA"/>
</dbReference>
<organism evidence="2 3">
    <name type="scientific">Dreissena polymorpha</name>
    <name type="common">Zebra mussel</name>
    <name type="synonym">Mytilus polymorpha</name>
    <dbReference type="NCBI Taxonomy" id="45954"/>
    <lineage>
        <taxon>Eukaryota</taxon>
        <taxon>Metazoa</taxon>
        <taxon>Spiralia</taxon>
        <taxon>Lophotrochozoa</taxon>
        <taxon>Mollusca</taxon>
        <taxon>Bivalvia</taxon>
        <taxon>Autobranchia</taxon>
        <taxon>Heteroconchia</taxon>
        <taxon>Euheterodonta</taxon>
        <taxon>Imparidentia</taxon>
        <taxon>Neoheterodontei</taxon>
        <taxon>Myida</taxon>
        <taxon>Dreissenoidea</taxon>
        <taxon>Dreissenidae</taxon>
        <taxon>Dreissena</taxon>
    </lineage>
</organism>
<evidence type="ECO:0000313" key="3">
    <source>
        <dbReference type="Proteomes" id="UP000828390"/>
    </source>
</evidence>
<feature type="signal peptide" evidence="1">
    <location>
        <begin position="1"/>
        <end position="17"/>
    </location>
</feature>
<comment type="caution">
    <text evidence="2">The sequence shown here is derived from an EMBL/GenBank/DDBJ whole genome shotgun (WGS) entry which is preliminary data.</text>
</comment>
<protein>
    <submittedName>
        <fullName evidence="2">Uncharacterized protein</fullName>
    </submittedName>
</protein>
<gene>
    <name evidence="2" type="ORF">DPMN_158808</name>
</gene>
<proteinExistence type="predicted"/>
<dbReference type="AlphaFoldDB" id="A0A9D4EHY1"/>
<keyword evidence="3" id="KW-1185">Reference proteome</keyword>
<feature type="chain" id="PRO_5039217879" evidence="1">
    <location>
        <begin position="18"/>
        <end position="115"/>
    </location>
</feature>
<dbReference type="Proteomes" id="UP000828390">
    <property type="component" value="Unassembled WGS sequence"/>
</dbReference>
<name>A0A9D4EHY1_DREPO</name>
<accession>A0A9D4EHY1</accession>
<keyword evidence="1" id="KW-0732">Signal</keyword>
<reference evidence="2" key="1">
    <citation type="journal article" date="2019" name="bioRxiv">
        <title>The Genome of the Zebra Mussel, Dreissena polymorpha: A Resource for Invasive Species Research.</title>
        <authorList>
            <person name="McCartney M.A."/>
            <person name="Auch B."/>
            <person name="Kono T."/>
            <person name="Mallez S."/>
            <person name="Zhang Y."/>
            <person name="Obille A."/>
            <person name="Becker A."/>
            <person name="Abrahante J.E."/>
            <person name="Garbe J."/>
            <person name="Badalamenti J.P."/>
            <person name="Herman A."/>
            <person name="Mangelson H."/>
            <person name="Liachko I."/>
            <person name="Sullivan S."/>
            <person name="Sone E.D."/>
            <person name="Koren S."/>
            <person name="Silverstein K.A.T."/>
            <person name="Beckman K.B."/>
            <person name="Gohl D.M."/>
        </authorList>
    </citation>
    <scope>NUCLEOTIDE SEQUENCE</scope>
    <source>
        <strain evidence="2">Duluth1</strain>
        <tissue evidence="2">Whole animal</tissue>
    </source>
</reference>
<evidence type="ECO:0000256" key="1">
    <source>
        <dbReference type="SAM" id="SignalP"/>
    </source>
</evidence>